<reference evidence="2 3" key="1">
    <citation type="submission" date="2020-08" db="EMBL/GenBank/DDBJ databases">
        <title>Genomic Encyclopedia of Type Strains, Phase IV (KMG-IV): sequencing the most valuable type-strain genomes for metagenomic binning, comparative biology and taxonomic classification.</title>
        <authorList>
            <person name="Goeker M."/>
        </authorList>
    </citation>
    <scope>NUCLEOTIDE SEQUENCE [LARGE SCALE GENOMIC DNA]</scope>
    <source>
        <strain evidence="2 3">DSM 26575</strain>
    </source>
</reference>
<keyword evidence="3" id="KW-1185">Reference proteome</keyword>
<feature type="region of interest" description="Disordered" evidence="1">
    <location>
        <begin position="208"/>
        <end position="240"/>
    </location>
</feature>
<dbReference type="AlphaFoldDB" id="A0A7W6CNJ8"/>
<name>A0A7W6CNJ8_9HYPH</name>
<protein>
    <submittedName>
        <fullName evidence="2">Uncharacterized protein</fullName>
    </submittedName>
</protein>
<comment type="caution">
    <text evidence="2">The sequence shown here is derived from an EMBL/GenBank/DDBJ whole genome shotgun (WGS) entry which is preliminary data.</text>
</comment>
<feature type="compositionally biased region" description="Acidic residues" evidence="1">
    <location>
        <begin position="228"/>
        <end position="240"/>
    </location>
</feature>
<evidence type="ECO:0000313" key="2">
    <source>
        <dbReference type="EMBL" id="MBB3963526.1"/>
    </source>
</evidence>
<organism evidence="2 3">
    <name type="scientific">Rhizobium metallidurans</name>
    <dbReference type="NCBI Taxonomy" id="1265931"/>
    <lineage>
        <taxon>Bacteria</taxon>
        <taxon>Pseudomonadati</taxon>
        <taxon>Pseudomonadota</taxon>
        <taxon>Alphaproteobacteria</taxon>
        <taxon>Hyphomicrobiales</taxon>
        <taxon>Rhizobiaceae</taxon>
        <taxon>Rhizobium/Agrobacterium group</taxon>
        <taxon>Rhizobium</taxon>
    </lineage>
</organism>
<gene>
    <name evidence="2" type="ORF">GGQ67_001151</name>
</gene>
<evidence type="ECO:0000256" key="1">
    <source>
        <dbReference type="SAM" id="MobiDB-lite"/>
    </source>
</evidence>
<sequence length="240" mass="27359">MHASFVNGLLVEAVQHQNALDTIEAIAAAKPARTTQNKSTWSATRHTGDNEGMKGLRVPISLRRFGIGEASEMREGRTIRNEGKEMEMPEDRLTREQLLEARLSTLERRVEQLEGWTGADEDGDPMAADVSVAEELIVLRKLVTHLIRMLDFTFPDFTVDRFRNALDMVDEQERRLAKERKLDAVDIDPAWDERMRRIIVEHLPIPVPNDRHPQRRTRTFRPTVVGSETDEEPSAPGSDE</sequence>
<dbReference type="RefSeq" id="WP_183899416.1">
    <property type="nucleotide sequence ID" value="NZ_JACIDW010000002.1"/>
</dbReference>
<proteinExistence type="predicted"/>
<evidence type="ECO:0000313" key="3">
    <source>
        <dbReference type="Proteomes" id="UP000582090"/>
    </source>
</evidence>
<accession>A0A7W6CNJ8</accession>
<dbReference type="Proteomes" id="UP000582090">
    <property type="component" value="Unassembled WGS sequence"/>
</dbReference>
<dbReference type="EMBL" id="JACIDW010000002">
    <property type="protein sequence ID" value="MBB3963526.1"/>
    <property type="molecule type" value="Genomic_DNA"/>
</dbReference>